<dbReference type="PANTHER" id="PTHR42756">
    <property type="entry name" value="TRANSCRIPTIONAL REGULATOR, MARR"/>
    <property type="match status" value="1"/>
</dbReference>
<dbReference type="Gene3D" id="1.10.10.10">
    <property type="entry name" value="Winged helix-like DNA-binding domain superfamily/Winged helix DNA-binding domain"/>
    <property type="match status" value="1"/>
</dbReference>
<dbReference type="InterPro" id="IPR000835">
    <property type="entry name" value="HTH_MarR-typ"/>
</dbReference>
<dbReference type="SUPFAM" id="SSF46785">
    <property type="entry name" value="Winged helix' DNA-binding domain"/>
    <property type="match status" value="1"/>
</dbReference>
<dbReference type="Pfam" id="PF12802">
    <property type="entry name" value="MarR_2"/>
    <property type="match status" value="1"/>
</dbReference>
<dbReference type="PANTHER" id="PTHR42756:SF1">
    <property type="entry name" value="TRANSCRIPTIONAL REPRESSOR OF EMRAB OPERON"/>
    <property type="match status" value="1"/>
</dbReference>
<dbReference type="InterPro" id="IPR036388">
    <property type="entry name" value="WH-like_DNA-bd_sf"/>
</dbReference>
<keyword evidence="6" id="KW-1185">Reference proteome</keyword>
<dbReference type="InterPro" id="IPR036390">
    <property type="entry name" value="WH_DNA-bd_sf"/>
</dbReference>
<dbReference type="RefSeq" id="WP_176765743.1">
    <property type="nucleotide sequence ID" value="NZ_FNIM01000001.1"/>
</dbReference>
<evidence type="ECO:0000256" key="3">
    <source>
        <dbReference type="ARBA" id="ARBA00023163"/>
    </source>
</evidence>
<dbReference type="SMART" id="SM00347">
    <property type="entry name" value="HTH_MARR"/>
    <property type="match status" value="1"/>
</dbReference>
<dbReference type="GO" id="GO:0003677">
    <property type="term" value="F:DNA binding"/>
    <property type="evidence" value="ECO:0007669"/>
    <property type="project" value="UniProtKB-KW"/>
</dbReference>
<reference evidence="6" key="1">
    <citation type="submission" date="2016-10" db="EMBL/GenBank/DDBJ databases">
        <authorList>
            <person name="Varghese N."/>
            <person name="Submissions S."/>
        </authorList>
    </citation>
    <scope>NUCLEOTIDE SEQUENCE [LARGE SCALE GENOMIC DNA]</scope>
    <source>
        <strain evidence="6">DSM 27982</strain>
    </source>
</reference>
<organism evidence="5 6">
    <name type="scientific">Actinomyces ruminicola</name>
    <dbReference type="NCBI Taxonomy" id="332524"/>
    <lineage>
        <taxon>Bacteria</taxon>
        <taxon>Bacillati</taxon>
        <taxon>Actinomycetota</taxon>
        <taxon>Actinomycetes</taxon>
        <taxon>Actinomycetales</taxon>
        <taxon>Actinomycetaceae</taxon>
        <taxon>Actinomyces</taxon>
    </lineage>
</organism>
<dbReference type="PROSITE" id="PS50995">
    <property type="entry name" value="HTH_MARR_2"/>
    <property type="match status" value="1"/>
</dbReference>
<dbReference type="Proteomes" id="UP000198541">
    <property type="component" value="Unassembled WGS sequence"/>
</dbReference>
<keyword evidence="1" id="KW-0805">Transcription regulation</keyword>
<gene>
    <name evidence="5" type="ORF">SAMN05216355_101490</name>
</gene>
<evidence type="ECO:0000313" key="5">
    <source>
        <dbReference type="EMBL" id="SDN26672.1"/>
    </source>
</evidence>
<name>A0A1G9ZYJ5_9ACTO</name>
<dbReference type="AlphaFoldDB" id="A0A1G9ZYJ5"/>
<protein>
    <submittedName>
        <fullName evidence="5">DNA-binding transcriptional regulator, MarR family</fullName>
    </submittedName>
</protein>
<keyword evidence="3" id="KW-0804">Transcription</keyword>
<dbReference type="GO" id="GO:0003700">
    <property type="term" value="F:DNA-binding transcription factor activity"/>
    <property type="evidence" value="ECO:0007669"/>
    <property type="project" value="InterPro"/>
</dbReference>
<proteinExistence type="predicted"/>
<evidence type="ECO:0000256" key="1">
    <source>
        <dbReference type="ARBA" id="ARBA00023015"/>
    </source>
</evidence>
<accession>A0A1G9ZYJ5</accession>
<sequence>METYVPTPANALGNRIDAAVAMLYRRTFSYVSRELAGEGFGSGKQAVIRILDTEDGITQTAVADRGALDAGNVARIVAALEADGYVRRERDTTALHAYRVFLTERGRAAAVRMHEVVDAWNATCYADLSLEEMAALARRLECLAARADEIWHRHDRSGSLTES</sequence>
<dbReference type="EMBL" id="FNIM01000001">
    <property type="protein sequence ID" value="SDN26672.1"/>
    <property type="molecule type" value="Genomic_DNA"/>
</dbReference>
<evidence type="ECO:0000259" key="4">
    <source>
        <dbReference type="PROSITE" id="PS50995"/>
    </source>
</evidence>
<evidence type="ECO:0000313" key="6">
    <source>
        <dbReference type="Proteomes" id="UP000198541"/>
    </source>
</evidence>
<keyword evidence="2 5" id="KW-0238">DNA-binding</keyword>
<evidence type="ECO:0000256" key="2">
    <source>
        <dbReference type="ARBA" id="ARBA00023125"/>
    </source>
</evidence>
<feature type="domain" description="HTH marR-type" evidence="4">
    <location>
        <begin position="9"/>
        <end position="145"/>
    </location>
</feature>